<organism evidence="1 2">
    <name type="scientific">Racocetra persica</name>
    <dbReference type="NCBI Taxonomy" id="160502"/>
    <lineage>
        <taxon>Eukaryota</taxon>
        <taxon>Fungi</taxon>
        <taxon>Fungi incertae sedis</taxon>
        <taxon>Mucoromycota</taxon>
        <taxon>Glomeromycotina</taxon>
        <taxon>Glomeromycetes</taxon>
        <taxon>Diversisporales</taxon>
        <taxon>Gigasporaceae</taxon>
        <taxon>Racocetra</taxon>
    </lineage>
</organism>
<keyword evidence="2" id="KW-1185">Reference proteome</keyword>
<protein>
    <submittedName>
        <fullName evidence="1">36534_t:CDS:1</fullName>
    </submittedName>
</protein>
<name>A0ACA9MN76_9GLOM</name>
<evidence type="ECO:0000313" key="2">
    <source>
        <dbReference type="Proteomes" id="UP000789920"/>
    </source>
</evidence>
<reference evidence="1" key="1">
    <citation type="submission" date="2021-06" db="EMBL/GenBank/DDBJ databases">
        <authorList>
            <person name="Kallberg Y."/>
            <person name="Tangrot J."/>
            <person name="Rosling A."/>
        </authorList>
    </citation>
    <scope>NUCLEOTIDE SEQUENCE</scope>
    <source>
        <strain evidence="1">MA461A</strain>
    </source>
</reference>
<dbReference type="Proteomes" id="UP000789920">
    <property type="component" value="Unassembled WGS sequence"/>
</dbReference>
<accession>A0ACA9MN76</accession>
<sequence length="49" mass="5450">PDDGELWPQLNLIGRVKVSLCLCVSADPYSTEYEYGQVTLDSEAKLMVC</sequence>
<feature type="non-terminal residue" evidence="1">
    <location>
        <position position="1"/>
    </location>
</feature>
<proteinExistence type="predicted"/>
<dbReference type="EMBL" id="CAJVQC010008784">
    <property type="protein sequence ID" value="CAG8596699.1"/>
    <property type="molecule type" value="Genomic_DNA"/>
</dbReference>
<comment type="caution">
    <text evidence="1">The sequence shown here is derived from an EMBL/GenBank/DDBJ whole genome shotgun (WGS) entry which is preliminary data.</text>
</comment>
<gene>
    <name evidence="1" type="ORF">RPERSI_LOCUS5757</name>
</gene>
<evidence type="ECO:0000313" key="1">
    <source>
        <dbReference type="EMBL" id="CAG8596699.1"/>
    </source>
</evidence>